<name>A0A8H3YLZ8_VENIN</name>
<comment type="caution">
    <text evidence="1">The sequence shown here is derived from an EMBL/GenBank/DDBJ whole genome shotgun (WGS) entry which is preliminary data.</text>
</comment>
<dbReference type="EMBL" id="WNWQ01001020">
    <property type="protein sequence ID" value="KAE9962546.1"/>
    <property type="molecule type" value="Genomic_DNA"/>
</dbReference>
<evidence type="ECO:0000313" key="1">
    <source>
        <dbReference type="EMBL" id="KAE9962546.1"/>
    </source>
</evidence>
<gene>
    <name evidence="1" type="ORF">BLS_000205</name>
</gene>
<accession>A0A8H3YLZ8</accession>
<reference evidence="1 2" key="1">
    <citation type="submission" date="2019-11" db="EMBL/GenBank/DDBJ databases">
        <title>Venturia inaequalis Genome Resource.</title>
        <authorList>
            <person name="Lichtner F.J."/>
        </authorList>
    </citation>
    <scope>NUCLEOTIDE SEQUENCE [LARGE SCALE GENOMIC DNA]</scope>
    <source>
        <strain evidence="1">Bline_iso_100314</strain>
    </source>
</reference>
<dbReference type="AlphaFoldDB" id="A0A8H3YLZ8"/>
<proteinExistence type="predicted"/>
<evidence type="ECO:0000313" key="2">
    <source>
        <dbReference type="Proteomes" id="UP000433883"/>
    </source>
</evidence>
<organism evidence="1 2">
    <name type="scientific">Venturia inaequalis</name>
    <name type="common">Apple scab fungus</name>
    <dbReference type="NCBI Taxonomy" id="5025"/>
    <lineage>
        <taxon>Eukaryota</taxon>
        <taxon>Fungi</taxon>
        <taxon>Dikarya</taxon>
        <taxon>Ascomycota</taxon>
        <taxon>Pezizomycotina</taxon>
        <taxon>Dothideomycetes</taxon>
        <taxon>Pleosporomycetidae</taxon>
        <taxon>Venturiales</taxon>
        <taxon>Venturiaceae</taxon>
        <taxon>Venturia</taxon>
    </lineage>
</organism>
<protein>
    <submittedName>
        <fullName evidence="1">Uncharacterized protein</fullName>
    </submittedName>
</protein>
<dbReference type="Proteomes" id="UP000433883">
    <property type="component" value="Unassembled WGS sequence"/>
</dbReference>
<sequence>MPTFESLLRELRQQILTLAFDDAIATDQRFNRNIRECLYLKTATPSCGGSRLDLYRKLPYNLDDSLATGHGFIPNISKTAESLCAVYSDVIDDVRHALGKAMGDFEEEEKVAIKYVADDFNAMQVYSLRAWRRCHLADAYAQGRREAMEIEDHCGPTGLGSSSRTFSDQPQATEKTLPDLADEINFVLKKSIDALTVAENTALEAAKSMASQWLTFQSAISEYGACGKEKGELYDLDDFEGYKIEGTLTEVQAKMRYRFSLFSHDCGFWWLEGKWRLPQEIAYGEKTPVSG</sequence>